<dbReference type="RefSeq" id="WP_345973677.1">
    <property type="nucleotide sequence ID" value="NZ_CP147920.1"/>
</dbReference>
<keyword evidence="1" id="KW-0812">Transmembrane</keyword>
<protein>
    <submittedName>
        <fullName evidence="2">Uncharacterized protein</fullName>
    </submittedName>
</protein>
<gene>
    <name evidence="2" type="ORF">WCY31_06030</name>
</gene>
<sequence>MLLFFLPIGLIIYFWDRKNIAQGIALFNDYIVQLQGSELDDTQKMERIDAMFYENGYTITKKREDTLVAEKKHFNIGIFLMMIGTLYYVGFFGYIFYFLLLQKPRRLCVDLTLETPLSKC</sequence>
<proteinExistence type="predicted"/>
<dbReference type="Proteomes" id="UP001447842">
    <property type="component" value="Chromosome"/>
</dbReference>
<evidence type="ECO:0000313" key="3">
    <source>
        <dbReference type="Proteomes" id="UP001447842"/>
    </source>
</evidence>
<keyword evidence="1" id="KW-0472">Membrane</keyword>
<dbReference type="EMBL" id="CP147920">
    <property type="protein sequence ID" value="XAU16265.1"/>
    <property type="molecule type" value="Genomic_DNA"/>
</dbReference>
<keyword evidence="3" id="KW-1185">Reference proteome</keyword>
<reference evidence="2 3" key="1">
    <citation type="submission" date="2024-03" db="EMBL/GenBank/DDBJ databases">
        <title>Sulfurimonas sp. HSL3-1.</title>
        <authorList>
            <person name="Wang S."/>
        </authorList>
    </citation>
    <scope>NUCLEOTIDE SEQUENCE [LARGE SCALE GENOMIC DNA]</scope>
    <source>
        <strain evidence="2 3">HSL3-1</strain>
    </source>
</reference>
<evidence type="ECO:0000256" key="1">
    <source>
        <dbReference type="SAM" id="Phobius"/>
    </source>
</evidence>
<name>A0ABZ3HCL3_9BACT</name>
<organism evidence="2 3">
    <name type="scientific">Sulfurimonas diazotrophicus</name>
    <dbReference type="NCBI Taxonomy" id="3131939"/>
    <lineage>
        <taxon>Bacteria</taxon>
        <taxon>Pseudomonadati</taxon>
        <taxon>Campylobacterota</taxon>
        <taxon>Epsilonproteobacteria</taxon>
        <taxon>Campylobacterales</taxon>
        <taxon>Sulfurimonadaceae</taxon>
        <taxon>Sulfurimonas</taxon>
    </lineage>
</organism>
<feature type="transmembrane region" description="Helical" evidence="1">
    <location>
        <begin position="76"/>
        <end position="100"/>
    </location>
</feature>
<accession>A0ABZ3HCL3</accession>
<keyword evidence="1" id="KW-1133">Transmembrane helix</keyword>
<evidence type="ECO:0000313" key="2">
    <source>
        <dbReference type="EMBL" id="XAU16265.1"/>
    </source>
</evidence>